<evidence type="ECO:0000256" key="1">
    <source>
        <dbReference type="SAM" id="MobiDB-lite"/>
    </source>
</evidence>
<organism evidence="2 3">
    <name type="scientific">Mycena albidolilacea</name>
    <dbReference type="NCBI Taxonomy" id="1033008"/>
    <lineage>
        <taxon>Eukaryota</taxon>
        <taxon>Fungi</taxon>
        <taxon>Dikarya</taxon>
        <taxon>Basidiomycota</taxon>
        <taxon>Agaricomycotina</taxon>
        <taxon>Agaricomycetes</taxon>
        <taxon>Agaricomycetidae</taxon>
        <taxon>Agaricales</taxon>
        <taxon>Marasmiineae</taxon>
        <taxon>Mycenaceae</taxon>
        <taxon>Mycena</taxon>
    </lineage>
</organism>
<gene>
    <name evidence="2" type="ORF">DFH08DRAFT_1074558</name>
</gene>
<dbReference type="AlphaFoldDB" id="A0AAD7F0I8"/>
<feature type="region of interest" description="Disordered" evidence="1">
    <location>
        <begin position="476"/>
        <end position="543"/>
    </location>
</feature>
<protein>
    <submittedName>
        <fullName evidence="2">Uncharacterized protein</fullName>
    </submittedName>
</protein>
<feature type="compositionally biased region" description="Basic and acidic residues" evidence="1">
    <location>
        <begin position="495"/>
        <end position="511"/>
    </location>
</feature>
<dbReference type="EMBL" id="JARIHO010000005">
    <property type="protein sequence ID" value="KAJ7361598.1"/>
    <property type="molecule type" value="Genomic_DNA"/>
</dbReference>
<sequence length="576" mass="63762">MYGHVSGFFETTTHRTSMDPIDIPSFRDSALFALSSFAPPSPILSPIGVSCSSDFIPILFTFDDEEASSSPASLCDVDHLDSVGTFGPLPRQSFHSAATSQPPHSSAFPTSSDPWTALSQSTSSIATPRGSSNSRTCSLTPREALAALQASQTTSTLQTTSCTSIAHLSPSPSVKSCPSSPRVRRKFKFPVDCNGPTLSASQSWVPVLEARRENPVLDSTTQNRLSVPEPQGPPISQTVRTPPTRPPPIQCSNHSRPEAITIPKQFLWLKDTVIELLVDQEGFRATHLVFKLVGFPRQMRGWDSSDGGLALFRPVNYPPVASPFHWAPFDSDLPIIRRLTINNDESRDFLSRQAYLSLKTNGVYTVQGTETSHLPSSSFESGDMKLKWRFEYLVEDLYHESGRVVDGEKTLTPISFLCSPYLLHSSQARKMKFMHIVKKSVTAKLVAEKLEPPSRLGPPPPVKRVANNLWTLHRRVQSSYAEEPKQRKKPGSLRRAGEHSETTTQRDENQVGRRRRASSAGEERRPSGCFPASHPVENPLPRHILPRAQLAELLNTEAVVLRQRDPQGLRPAPRRT</sequence>
<feature type="region of interest" description="Disordered" evidence="1">
    <location>
        <begin position="91"/>
        <end position="137"/>
    </location>
</feature>
<evidence type="ECO:0000313" key="2">
    <source>
        <dbReference type="EMBL" id="KAJ7361598.1"/>
    </source>
</evidence>
<name>A0AAD7F0I8_9AGAR</name>
<dbReference type="Proteomes" id="UP001218218">
    <property type="component" value="Unassembled WGS sequence"/>
</dbReference>
<feature type="region of interest" description="Disordered" evidence="1">
    <location>
        <begin position="216"/>
        <end position="255"/>
    </location>
</feature>
<evidence type="ECO:0000313" key="3">
    <source>
        <dbReference type="Proteomes" id="UP001218218"/>
    </source>
</evidence>
<proteinExistence type="predicted"/>
<feature type="compositionally biased region" description="Polar residues" evidence="1">
    <location>
        <begin position="93"/>
        <end position="137"/>
    </location>
</feature>
<keyword evidence="3" id="KW-1185">Reference proteome</keyword>
<reference evidence="2" key="1">
    <citation type="submission" date="2023-03" db="EMBL/GenBank/DDBJ databases">
        <title>Massive genome expansion in bonnet fungi (Mycena s.s.) driven by repeated elements and novel gene families across ecological guilds.</title>
        <authorList>
            <consortium name="Lawrence Berkeley National Laboratory"/>
            <person name="Harder C.B."/>
            <person name="Miyauchi S."/>
            <person name="Viragh M."/>
            <person name="Kuo A."/>
            <person name="Thoen E."/>
            <person name="Andreopoulos B."/>
            <person name="Lu D."/>
            <person name="Skrede I."/>
            <person name="Drula E."/>
            <person name="Henrissat B."/>
            <person name="Morin E."/>
            <person name="Kohler A."/>
            <person name="Barry K."/>
            <person name="LaButti K."/>
            <person name="Morin E."/>
            <person name="Salamov A."/>
            <person name="Lipzen A."/>
            <person name="Mereny Z."/>
            <person name="Hegedus B."/>
            <person name="Baldrian P."/>
            <person name="Stursova M."/>
            <person name="Weitz H."/>
            <person name="Taylor A."/>
            <person name="Grigoriev I.V."/>
            <person name="Nagy L.G."/>
            <person name="Martin F."/>
            <person name="Kauserud H."/>
        </authorList>
    </citation>
    <scope>NUCLEOTIDE SEQUENCE</scope>
    <source>
        <strain evidence="2">CBHHK002</strain>
    </source>
</reference>
<accession>A0AAD7F0I8</accession>
<comment type="caution">
    <text evidence="2">The sequence shown here is derived from an EMBL/GenBank/DDBJ whole genome shotgun (WGS) entry which is preliminary data.</text>
</comment>